<protein>
    <submittedName>
        <fullName evidence="5">Putative K antiporter P-type ATPase</fullName>
    </submittedName>
</protein>
<dbReference type="Proteomes" id="UP000054516">
    <property type="component" value="Unassembled WGS sequence"/>
</dbReference>
<evidence type="ECO:0000259" key="4">
    <source>
        <dbReference type="SMART" id="SM00831"/>
    </source>
</evidence>
<dbReference type="InterPro" id="IPR008250">
    <property type="entry name" value="ATPase_P-typ_transduc_dom_A_sf"/>
</dbReference>
<feature type="transmembrane region" description="Helical" evidence="3">
    <location>
        <begin position="333"/>
        <end position="354"/>
    </location>
</feature>
<evidence type="ECO:0000313" key="6">
    <source>
        <dbReference type="Proteomes" id="UP000054516"/>
    </source>
</evidence>
<dbReference type="SUPFAM" id="SSF81653">
    <property type="entry name" value="Calcium ATPase, transduction domain A"/>
    <property type="match status" value="1"/>
</dbReference>
<proteinExistence type="predicted"/>
<evidence type="ECO:0000256" key="1">
    <source>
        <dbReference type="ARBA" id="ARBA00004651"/>
    </source>
</evidence>
<organism evidence="5">
    <name type="scientific">Rosellinia necatrix</name>
    <name type="common">White root-rot fungus</name>
    <dbReference type="NCBI Taxonomy" id="77044"/>
    <lineage>
        <taxon>Eukaryota</taxon>
        <taxon>Fungi</taxon>
        <taxon>Dikarya</taxon>
        <taxon>Ascomycota</taxon>
        <taxon>Pezizomycotina</taxon>
        <taxon>Sordariomycetes</taxon>
        <taxon>Xylariomycetidae</taxon>
        <taxon>Xylariales</taxon>
        <taxon>Xylariaceae</taxon>
        <taxon>Rosellinia</taxon>
    </lineage>
</organism>
<dbReference type="Gene3D" id="1.20.1110.10">
    <property type="entry name" value="Calcium-transporting ATPase, transmembrane domain"/>
    <property type="match status" value="1"/>
</dbReference>
<dbReference type="OMA" id="SCMESAM"/>
<comment type="subcellular location">
    <subcellularLocation>
        <location evidence="1">Cell membrane</location>
        <topology evidence="1">Multi-pass membrane protein</topology>
    </subcellularLocation>
</comment>
<keyword evidence="2" id="KW-1003">Cell membrane</keyword>
<evidence type="ECO:0000256" key="2">
    <source>
        <dbReference type="ARBA" id="ARBA00022475"/>
    </source>
</evidence>
<evidence type="ECO:0000313" key="5">
    <source>
        <dbReference type="EMBL" id="GAW25833.1"/>
    </source>
</evidence>
<dbReference type="GO" id="GO:0006883">
    <property type="term" value="P:intracellular sodium ion homeostasis"/>
    <property type="evidence" value="ECO:0007669"/>
    <property type="project" value="TreeGrafter"/>
</dbReference>
<reference evidence="5" key="1">
    <citation type="submission" date="2016-03" db="EMBL/GenBank/DDBJ databases">
        <title>Draft genome sequence of Rosellinia necatrix.</title>
        <authorList>
            <person name="Kanematsu S."/>
        </authorList>
    </citation>
    <scope>NUCLEOTIDE SEQUENCE [LARGE SCALE GENOMIC DNA]</scope>
    <source>
        <strain evidence="5">W97</strain>
    </source>
</reference>
<dbReference type="GO" id="GO:0005391">
    <property type="term" value="F:P-type sodium:potassium-exchanging transporter activity"/>
    <property type="evidence" value="ECO:0007669"/>
    <property type="project" value="TreeGrafter"/>
</dbReference>
<dbReference type="STRING" id="77044.A0A1S8A706"/>
<sequence>MDEESGIKPGLRWQDVEVGPRAARGLRRRDSIGSMSIRSVRSRREVDPSIALPIQYRTLSYQISESKHVQDVQDLGKAKDAATRDFSELEWHTISTDEALRRLTTSVKEGLSEDQVARRVKEYGRNAPSPPKSRVFQTWFNYFFKGFGPILLVGAILVFISWKPLGQPPALANLALAIVLVAVFLIQAFFNAYQDWSSSRVMSSIKNMLPEDCLVIRDSAQISLPAPELVPGDIVFIKAGNKLPADLRFLQASGDAKLDRSILTGESAPLAASVDSTDDNYLETRCIGMQGTHCVSGSCTGLVVATGDRTVFGRIAALTQEPKTKLTTLEKEILYFVLIICSIMLTMITVVILAW</sequence>
<dbReference type="PANTHER" id="PTHR43294">
    <property type="entry name" value="SODIUM/POTASSIUM-TRANSPORTING ATPASE SUBUNIT ALPHA"/>
    <property type="match status" value="1"/>
</dbReference>
<dbReference type="PANTHER" id="PTHR43294:SF21">
    <property type="entry name" value="CATION TRANSPORTING ATPASE"/>
    <property type="match status" value="1"/>
</dbReference>
<dbReference type="GO" id="GO:1990573">
    <property type="term" value="P:potassium ion import across plasma membrane"/>
    <property type="evidence" value="ECO:0007669"/>
    <property type="project" value="TreeGrafter"/>
</dbReference>
<dbReference type="Pfam" id="PF00690">
    <property type="entry name" value="Cation_ATPase_N"/>
    <property type="match status" value="1"/>
</dbReference>
<dbReference type="SUPFAM" id="SSF81665">
    <property type="entry name" value="Calcium ATPase, transmembrane domain M"/>
    <property type="match status" value="1"/>
</dbReference>
<feature type="transmembrane region" description="Helical" evidence="3">
    <location>
        <begin position="142"/>
        <end position="162"/>
    </location>
</feature>
<dbReference type="GO" id="GO:0005886">
    <property type="term" value="C:plasma membrane"/>
    <property type="evidence" value="ECO:0007669"/>
    <property type="project" value="UniProtKB-SubCell"/>
</dbReference>
<accession>A0A1S8A706</accession>
<dbReference type="OrthoDB" id="158672at2759"/>
<dbReference type="GO" id="GO:0030007">
    <property type="term" value="P:intracellular potassium ion homeostasis"/>
    <property type="evidence" value="ECO:0007669"/>
    <property type="project" value="TreeGrafter"/>
</dbReference>
<name>A0A1S8A706_ROSNE</name>
<keyword evidence="3" id="KW-1133">Transmembrane helix</keyword>
<dbReference type="AlphaFoldDB" id="A0A1S8A706"/>
<dbReference type="InterPro" id="IPR004014">
    <property type="entry name" value="ATPase_P-typ_cation-transptr_N"/>
</dbReference>
<gene>
    <name evidence="5" type="ORF">SAMD00023353_1400460</name>
</gene>
<dbReference type="InterPro" id="IPR059000">
    <property type="entry name" value="ATPase_P-type_domA"/>
</dbReference>
<dbReference type="SMART" id="SM00831">
    <property type="entry name" value="Cation_ATPase_N"/>
    <property type="match status" value="1"/>
</dbReference>
<feature type="domain" description="Cation-transporting P-type ATPase N-terminal" evidence="4">
    <location>
        <begin position="90"/>
        <end position="163"/>
    </location>
</feature>
<evidence type="ECO:0000256" key="3">
    <source>
        <dbReference type="SAM" id="Phobius"/>
    </source>
</evidence>
<keyword evidence="3" id="KW-0472">Membrane</keyword>
<keyword evidence="6" id="KW-1185">Reference proteome</keyword>
<dbReference type="GO" id="GO:0036376">
    <property type="term" value="P:sodium ion export across plasma membrane"/>
    <property type="evidence" value="ECO:0007669"/>
    <property type="project" value="TreeGrafter"/>
</dbReference>
<dbReference type="InterPro" id="IPR050510">
    <property type="entry name" value="Cation_transp_ATPase_P-type"/>
</dbReference>
<dbReference type="Pfam" id="PF00122">
    <property type="entry name" value="E1-E2_ATPase"/>
    <property type="match status" value="1"/>
</dbReference>
<feature type="transmembrane region" description="Helical" evidence="3">
    <location>
        <begin position="174"/>
        <end position="193"/>
    </location>
</feature>
<dbReference type="GO" id="GO:1902600">
    <property type="term" value="P:proton transmembrane transport"/>
    <property type="evidence" value="ECO:0007669"/>
    <property type="project" value="TreeGrafter"/>
</dbReference>
<keyword evidence="3" id="KW-0812">Transmembrane</keyword>
<dbReference type="InterPro" id="IPR023298">
    <property type="entry name" value="ATPase_P-typ_TM_dom_sf"/>
</dbReference>
<dbReference type="Gene3D" id="2.70.150.10">
    <property type="entry name" value="Calcium-transporting ATPase, cytoplasmic transduction domain A"/>
    <property type="match status" value="1"/>
</dbReference>
<dbReference type="EMBL" id="DF977459">
    <property type="protein sequence ID" value="GAW25833.1"/>
    <property type="molecule type" value="Genomic_DNA"/>
</dbReference>